<feature type="transmembrane region" description="Helical" evidence="7">
    <location>
        <begin position="62"/>
        <end position="84"/>
    </location>
</feature>
<evidence type="ECO:0000313" key="9">
    <source>
        <dbReference type="EMBL" id="PIR71907.1"/>
    </source>
</evidence>
<evidence type="ECO:0000256" key="2">
    <source>
        <dbReference type="ARBA" id="ARBA00012438"/>
    </source>
</evidence>
<evidence type="ECO:0000256" key="3">
    <source>
        <dbReference type="ARBA" id="ARBA00022553"/>
    </source>
</evidence>
<dbReference type="InterPro" id="IPR004358">
    <property type="entry name" value="Sig_transdc_His_kin-like_C"/>
</dbReference>
<gene>
    <name evidence="9" type="ORF">COU42_03155</name>
</gene>
<name>A0A2M6NR68_9BACT</name>
<dbReference type="FunFam" id="3.30.565.10:FF:000006">
    <property type="entry name" value="Sensor histidine kinase WalK"/>
    <property type="match status" value="1"/>
</dbReference>
<evidence type="ECO:0000313" key="10">
    <source>
        <dbReference type="Proteomes" id="UP000228756"/>
    </source>
</evidence>
<dbReference type="SUPFAM" id="SSF55874">
    <property type="entry name" value="ATPase domain of HSP90 chaperone/DNA topoisomerase II/histidine kinase"/>
    <property type="match status" value="1"/>
</dbReference>
<dbReference type="SMART" id="SM00388">
    <property type="entry name" value="HisKA"/>
    <property type="match status" value="1"/>
</dbReference>
<dbReference type="CDD" id="cd00082">
    <property type="entry name" value="HisKA"/>
    <property type="match status" value="1"/>
</dbReference>
<dbReference type="PANTHER" id="PTHR43711:SF1">
    <property type="entry name" value="HISTIDINE KINASE 1"/>
    <property type="match status" value="1"/>
</dbReference>
<keyword evidence="5" id="KW-0418">Kinase</keyword>
<dbReference type="Pfam" id="PF00512">
    <property type="entry name" value="HisKA"/>
    <property type="match status" value="1"/>
</dbReference>
<feature type="domain" description="Histidine kinase" evidence="8">
    <location>
        <begin position="100"/>
        <end position="318"/>
    </location>
</feature>
<feature type="transmembrane region" description="Helical" evidence="7">
    <location>
        <begin position="32"/>
        <end position="56"/>
    </location>
</feature>
<evidence type="ECO:0000256" key="6">
    <source>
        <dbReference type="ARBA" id="ARBA00023012"/>
    </source>
</evidence>
<protein>
    <recommendedName>
        <fullName evidence="2">histidine kinase</fullName>
        <ecNumber evidence="2">2.7.13.3</ecNumber>
    </recommendedName>
</protein>
<keyword evidence="3" id="KW-0597">Phosphoprotein</keyword>
<keyword evidence="7" id="KW-0472">Membrane</keyword>
<accession>A0A2M6NR68</accession>
<dbReference type="InterPro" id="IPR050736">
    <property type="entry name" value="Sensor_HK_Regulatory"/>
</dbReference>
<evidence type="ECO:0000256" key="4">
    <source>
        <dbReference type="ARBA" id="ARBA00022679"/>
    </source>
</evidence>
<keyword evidence="7" id="KW-0812">Transmembrane</keyword>
<evidence type="ECO:0000256" key="1">
    <source>
        <dbReference type="ARBA" id="ARBA00000085"/>
    </source>
</evidence>
<dbReference type="CDD" id="cd00075">
    <property type="entry name" value="HATPase"/>
    <property type="match status" value="1"/>
</dbReference>
<dbReference type="EC" id="2.7.13.3" evidence="2"/>
<comment type="catalytic activity">
    <reaction evidence="1">
        <text>ATP + protein L-histidine = ADP + protein N-phospho-L-histidine.</text>
        <dbReference type="EC" id="2.7.13.3"/>
    </reaction>
</comment>
<dbReference type="SMART" id="SM00387">
    <property type="entry name" value="HATPase_c"/>
    <property type="match status" value="1"/>
</dbReference>
<proteinExistence type="predicted"/>
<dbReference type="InterPro" id="IPR036890">
    <property type="entry name" value="HATPase_C_sf"/>
</dbReference>
<dbReference type="InterPro" id="IPR003594">
    <property type="entry name" value="HATPase_dom"/>
</dbReference>
<dbReference type="AlphaFoldDB" id="A0A2M6NR68"/>
<dbReference type="PROSITE" id="PS50109">
    <property type="entry name" value="HIS_KIN"/>
    <property type="match status" value="1"/>
</dbReference>
<organism evidence="9 10">
    <name type="scientific">Candidatus Nealsonbacteria bacterium CG10_big_fil_rev_8_21_14_0_10_36_24</name>
    <dbReference type="NCBI Taxonomy" id="1974710"/>
    <lineage>
        <taxon>Bacteria</taxon>
        <taxon>Candidatus Nealsoniibacteriota</taxon>
    </lineage>
</organism>
<dbReference type="Gene3D" id="1.10.287.130">
    <property type="match status" value="1"/>
</dbReference>
<evidence type="ECO:0000256" key="7">
    <source>
        <dbReference type="SAM" id="Phobius"/>
    </source>
</evidence>
<sequence length="318" mass="36561">MNITMLKESLAQLNIVTQCRRYGLSLWQCPQFLFVVMGIIIIFTSIFSYLLGVHYIANVETVIFIVLIIAIVLFIISYIITRSFERLAEASRMKSEFINIVSHQLRSPLTNIKWTFELLTSKDLKVPTGKVEEYMENVKENIARMVELIDDLLIVSKIEQGKVPISKKEVFLENLIKDLIERYRIFSEASGIELNLYFQEQTSQVFTDPSLIKLVVENLIDNAIRYTKGPGKVEIKLAREDKRVLFSIKDTGVGIPQKEQGYIFQKFFRAENALKERTRGSGLGLYVCKSIIDNLGGRIWFKSEEGVGTTFYFTLPIK</sequence>
<dbReference type="InterPro" id="IPR003661">
    <property type="entry name" value="HisK_dim/P_dom"/>
</dbReference>
<keyword evidence="7" id="KW-1133">Transmembrane helix</keyword>
<dbReference type="SUPFAM" id="SSF47384">
    <property type="entry name" value="Homodimeric domain of signal transducing histidine kinase"/>
    <property type="match status" value="1"/>
</dbReference>
<keyword evidence="6" id="KW-0902">Two-component regulatory system</keyword>
<dbReference type="PANTHER" id="PTHR43711">
    <property type="entry name" value="TWO-COMPONENT HISTIDINE KINASE"/>
    <property type="match status" value="1"/>
</dbReference>
<dbReference type="Pfam" id="PF02518">
    <property type="entry name" value="HATPase_c"/>
    <property type="match status" value="1"/>
</dbReference>
<comment type="caution">
    <text evidence="9">The sequence shown here is derived from an EMBL/GenBank/DDBJ whole genome shotgun (WGS) entry which is preliminary data.</text>
</comment>
<dbReference type="GO" id="GO:0000155">
    <property type="term" value="F:phosphorelay sensor kinase activity"/>
    <property type="evidence" value="ECO:0007669"/>
    <property type="project" value="InterPro"/>
</dbReference>
<dbReference type="InterPro" id="IPR005467">
    <property type="entry name" value="His_kinase_dom"/>
</dbReference>
<dbReference type="Gene3D" id="3.30.565.10">
    <property type="entry name" value="Histidine kinase-like ATPase, C-terminal domain"/>
    <property type="match status" value="1"/>
</dbReference>
<dbReference type="EMBL" id="PFCJ01000033">
    <property type="protein sequence ID" value="PIR71907.1"/>
    <property type="molecule type" value="Genomic_DNA"/>
</dbReference>
<dbReference type="InterPro" id="IPR036097">
    <property type="entry name" value="HisK_dim/P_sf"/>
</dbReference>
<dbReference type="PRINTS" id="PR00344">
    <property type="entry name" value="BCTRLSENSOR"/>
</dbReference>
<evidence type="ECO:0000256" key="5">
    <source>
        <dbReference type="ARBA" id="ARBA00022777"/>
    </source>
</evidence>
<reference evidence="10" key="1">
    <citation type="submission" date="2017-09" db="EMBL/GenBank/DDBJ databases">
        <title>Depth-based differentiation of microbial function through sediment-hosted aquifers and enrichment of novel symbionts in the deep terrestrial subsurface.</title>
        <authorList>
            <person name="Probst A.J."/>
            <person name="Ladd B."/>
            <person name="Jarett J.K."/>
            <person name="Geller-Mcgrath D.E."/>
            <person name="Sieber C.M.K."/>
            <person name="Emerson J.B."/>
            <person name="Anantharaman K."/>
            <person name="Thomas B.C."/>
            <person name="Malmstrom R."/>
            <person name="Stieglmeier M."/>
            <person name="Klingl A."/>
            <person name="Woyke T."/>
            <person name="Ryan C.M."/>
            <person name="Banfield J.F."/>
        </authorList>
    </citation>
    <scope>NUCLEOTIDE SEQUENCE [LARGE SCALE GENOMIC DNA]</scope>
</reference>
<evidence type="ECO:0000259" key="8">
    <source>
        <dbReference type="PROSITE" id="PS50109"/>
    </source>
</evidence>
<dbReference type="Proteomes" id="UP000228756">
    <property type="component" value="Unassembled WGS sequence"/>
</dbReference>
<keyword evidence="4" id="KW-0808">Transferase</keyword>